<dbReference type="SUPFAM" id="SSF51717">
    <property type="entry name" value="Dihydropteroate synthetase-like"/>
    <property type="match status" value="1"/>
</dbReference>
<sequence length="290" mass="31570">MYRFRTDQKTFEIAGVKVGGQPGEVPTVLVGSMFYSRHRIVTDEKKGIFDTDAAETLIHRQAELGEITGNPALIDIISSSPEAVIRYVDFVAGITDRPFLIDSASPAVKIAAIDYAKETGLEERVIYNSVSVETKEDEFAALKRNGIEAGILLTYTKDIMRSSARDELVEILAPQMEDAGVTKILVDTFVMDVPCLTPSNKATLEIKSRTGLPCGTAAHNAISTWRGLKTMLGKEAVKAADLTASLMPVFAGADFVLYGPVEGCESVFPAVFTVNTSYRYAARMKETIEV</sequence>
<dbReference type="Proteomes" id="UP001163096">
    <property type="component" value="Chromosome"/>
</dbReference>
<evidence type="ECO:0000313" key="5">
    <source>
        <dbReference type="Proteomes" id="UP001163096"/>
    </source>
</evidence>
<comment type="similarity">
    <text evidence="1">Belongs to the MtrH family.</text>
</comment>
<gene>
    <name evidence="4" type="ORF">OU421_04715</name>
</gene>
<dbReference type="InterPro" id="IPR023467">
    <property type="entry name" value="MeTrfase_MtrH/MtxH"/>
</dbReference>
<dbReference type="Pfam" id="PF02007">
    <property type="entry name" value="MtrH"/>
    <property type="match status" value="1"/>
</dbReference>
<organism evidence="4 5">
    <name type="scientific">Methanogenium organophilum</name>
    <dbReference type="NCBI Taxonomy" id="2199"/>
    <lineage>
        <taxon>Archaea</taxon>
        <taxon>Methanobacteriati</taxon>
        <taxon>Methanobacteriota</taxon>
        <taxon>Stenosarchaea group</taxon>
        <taxon>Methanomicrobia</taxon>
        <taxon>Methanomicrobiales</taxon>
        <taxon>Methanomicrobiaceae</taxon>
        <taxon>Methanogenium</taxon>
    </lineage>
</organism>
<evidence type="ECO:0000256" key="1">
    <source>
        <dbReference type="ARBA" id="ARBA00006230"/>
    </source>
</evidence>
<accession>A0A9X9S5L9</accession>
<dbReference type="NCBIfam" id="NF002142">
    <property type="entry name" value="PRK00979.1-1"/>
    <property type="match status" value="1"/>
</dbReference>
<dbReference type="GO" id="GO:0008168">
    <property type="term" value="F:methyltransferase activity"/>
    <property type="evidence" value="ECO:0007669"/>
    <property type="project" value="UniProtKB-KW"/>
</dbReference>
<keyword evidence="3 4" id="KW-0808">Transferase</keyword>
<name>A0A9X9S5L9_METOG</name>
<dbReference type="AlphaFoldDB" id="A0A9X9S5L9"/>
<dbReference type="Gene3D" id="3.20.20.20">
    <property type="entry name" value="Dihydropteroate synthase-like"/>
    <property type="match status" value="1"/>
</dbReference>
<protein>
    <submittedName>
        <fullName evidence="4">Tetrahydromethanopterin S-methyltransferase subunit H</fullName>
        <ecNumber evidence="4">2.1.1.86</ecNumber>
    </submittedName>
</protein>
<keyword evidence="5" id="KW-1185">Reference proteome</keyword>
<dbReference type="RefSeq" id="WP_268187456.1">
    <property type="nucleotide sequence ID" value="NZ_CP113361.1"/>
</dbReference>
<evidence type="ECO:0000256" key="2">
    <source>
        <dbReference type="ARBA" id="ARBA00022603"/>
    </source>
</evidence>
<dbReference type="GO" id="GO:0032259">
    <property type="term" value="P:methylation"/>
    <property type="evidence" value="ECO:0007669"/>
    <property type="project" value="UniProtKB-KW"/>
</dbReference>
<dbReference type="KEGG" id="mou:OU421_04715"/>
<evidence type="ECO:0000256" key="3">
    <source>
        <dbReference type="ARBA" id="ARBA00022679"/>
    </source>
</evidence>
<dbReference type="InterPro" id="IPR011005">
    <property type="entry name" value="Dihydropteroate_synth-like_sf"/>
</dbReference>
<evidence type="ECO:0000313" key="4">
    <source>
        <dbReference type="EMBL" id="WAI02178.1"/>
    </source>
</evidence>
<dbReference type="GeneID" id="76834379"/>
<keyword evidence="2 4" id="KW-0489">Methyltransferase</keyword>
<dbReference type="GO" id="GO:0006730">
    <property type="term" value="P:one-carbon metabolic process"/>
    <property type="evidence" value="ECO:0007669"/>
    <property type="project" value="InterPro"/>
</dbReference>
<dbReference type="EC" id="2.1.1.86" evidence="4"/>
<proteinExistence type="inferred from homology"/>
<reference evidence="4" key="1">
    <citation type="submission" date="2022-11" db="EMBL/GenBank/DDBJ databases">
        <title>Complete genome sequence of Methanogenium organophilum DSM 3596.</title>
        <authorList>
            <person name="Chen S.-C."/>
            <person name="Lai S.-J."/>
            <person name="You Y.-T."/>
        </authorList>
    </citation>
    <scope>NUCLEOTIDE SEQUENCE</scope>
    <source>
        <strain evidence="4">DSM 3596</strain>
    </source>
</reference>
<dbReference type="EMBL" id="CP113361">
    <property type="protein sequence ID" value="WAI02178.1"/>
    <property type="molecule type" value="Genomic_DNA"/>
</dbReference>
<dbReference type="PIRSF" id="PIRSF004960">
    <property type="entry name" value="MtrH_MtxH"/>
    <property type="match status" value="1"/>
</dbReference>